<reference evidence="1 2" key="1">
    <citation type="submission" date="2016-03" db="EMBL/GenBank/DDBJ databases">
        <title>Whole genome sequencing of Grifola frondosa 9006-11.</title>
        <authorList>
            <person name="Min B."/>
            <person name="Park H."/>
            <person name="Kim J.-G."/>
            <person name="Cho H."/>
            <person name="Oh Y.-L."/>
            <person name="Kong W.-S."/>
            <person name="Choi I.-G."/>
        </authorList>
    </citation>
    <scope>NUCLEOTIDE SEQUENCE [LARGE SCALE GENOMIC DNA]</scope>
    <source>
        <strain evidence="1 2">9006-11</strain>
    </source>
</reference>
<accession>A0A1C7MJW3</accession>
<organism evidence="1 2">
    <name type="scientific">Grifola frondosa</name>
    <name type="common">Maitake</name>
    <name type="synonym">Polyporus frondosus</name>
    <dbReference type="NCBI Taxonomy" id="5627"/>
    <lineage>
        <taxon>Eukaryota</taxon>
        <taxon>Fungi</taxon>
        <taxon>Dikarya</taxon>
        <taxon>Basidiomycota</taxon>
        <taxon>Agaricomycotina</taxon>
        <taxon>Agaricomycetes</taxon>
        <taxon>Polyporales</taxon>
        <taxon>Grifolaceae</taxon>
        <taxon>Grifola</taxon>
    </lineage>
</organism>
<evidence type="ECO:0000313" key="1">
    <source>
        <dbReference type="EMBL" id="OBZ76917.1"/>
    </source>
</evidence>
<dbReference type="EMBL" id="LUGG01000003">
    <property type="protein sequence ID" value="OBZ76917.1"/>
    <property type="molecule type" value="Genomic_DNA"/>
</dbReference>
<protein>
    <submittedName>
        <fullName evidence="1">Uncharacterized protein</fullName>
    </submittedName>
</protein>
<dbReference type="Proteomes" id="UP000092993">
    <property type="component" value="Unassembled WGS sequence"/>
</dbReference>
<dbReference type="AlphaFoldDB" id="A0A1C7MJW3"/>
<proteinExistence type="predicted"/>
<comment type="caution">
    <text evidence="1">The sequence shown here is derived from an EMBL/GenBank/DDBJ whole genome shotgun (WGS) entry which is preliminary data.</text>
</comment>
<sequence>MAVTIIRHAPFSHQSLQWRIYAAVHGTERGDGKFACYDQRVGGWNTEHDSLEGSNIVLKRRVFTRVRPTHTPSSALRVGDDPTGKAARIASRWIVDHRISPRFNMWTGASSLRPIWHSIRVTSSTSPCLRRW</sequence>
<evidence type="ECO:0000313" key="2">
    <source>
        <dbReference type="Proteomes" id="UP000092993"/>
    </source>
</evidence>
<keyword evidence="2" id="KW-1185">Reference proteome</keyword>
<dbReference type="OrthoDB" id="2749067at2759"/>
<gene>
    <name evidence="1" type="ORF">A0H81_03465</name>
</gene>
<name>A0A1C7MJW3_GRIFR</name>